<proteinExistence type="predicted"/>
<accession>A0AAW2GMY1</accession>
<protein>
    <submittedName>
        <fullName evidence="1">Uncharacterized protein</fullName>
    </submittedName>
</protein>
<comment type="caution">
    <text evidence="1">The sequence shown here is derived from an EMBL/GenBank/DDBJ whole genome shotgun (WGS) entry which is preliminary data.</text>
</comment>
<reference evidence="1 2" key="1">
    <citation type="submission" date="2023-03" db="EMBL/GenBank/DDBJ databases">
        <title>High recombination rates correlate with genetic variation in Cardiocondyla obscurior ants.</title>
        <authorList>
            <person name="Errbii M."/>
        </authorList>
    </citation>
    <scope>NUCLEOTIDE SEQUENCE [LARGE SCALE GENOMIC DNA]</scope>
    <source>
        <strain evidence="1">Alpha-2009</strain>
        <tissue evidence="1">Whole body</tissue>
    </source>
</reference>
<dbReference type="Proteomes" id="UP001430953">
    <property type="component" value="Unassembled WGS sequence"/>
</dbReference>
<dbReference type="EMBL" id="JADYXP020000003">
    <property type="protein sequence ID" value="KAL0128100.1"/>
    <property type="molecule type" value="Genomic_DNA"/>
</dbReference>
<keyword evidence="2" id="KW-1185">Reference proteome</keyword>
<dbReference type="AlphaFoldDB" id="A0AAW2GMY1"/>
<evidence type="ECO:0000313" key="2">
    <source>
        <dbReference type="Proteomes" id="UP001430953"/>
    </source>
</evidence>
<sequence length="96" mass="10886">MQSAPDGYQPMTAHVLWNRVTLLEDDEGLPSGYLFEPTWPSTDPEGMRTGCKGLALIALKLDEVGHCTSRLGVRDQFYPWIIARPETRSPYRRPPQ</sequence>
<organism evidence="1 2">
    <name type="scientific">Cardiocondyla obscurior</name>
    <dbReference type="NCBI Taxonomy" id="286306"/>
    <lineage>
        <taxon>Eukaryota</taxon>
        <taxon>Metazoa</taxon>
        <taxon>Ecdysozoa</taxon>
        <taxon>Arthropoda</taxon>
        <taxon>Hexapoda</taxon>
        <taxon>Insecta</taxon>
        <taxon>Pterygota</taxon>
        <taxon>Neoptera</taxon>
        <taxon>Endopterygota</taxon>
        <taxon>Hymenoptera</taxon>
        <taxon>Apocrita</taxon>
        <taxon>Aculeata</taxon>
        <taxon>Formicoidea</taxon>
        <taxon>Formicidae</taxon>
        <taxon>Myrmicinae</taxon>
        <taxon>Cardiocondyla</taxon>
    </lineage>
</organism>
<evidence type="ECO:0000313" key="1">
    <source>
        <dbReference type="EMBL" id="KAL0128100.1"/>
    </source>
</evidence>
<gene>
    <name evidence="1" type="ORF">PUN28_003387</name>
</gene>
<name>A0AAW2GMY1_9HYME</name>